<accession>A0ABN3MZ04</accession>
<keyword evidence="1" id="KW-1133">Transmembrane helix</keyword>
<dbReference type="Proteomes" id="UP001499978">
    <property type="component" value="Unassembled WGS sequence"/>
</dbReference>
<gene>
    <name evidence="2" type="ORF">GCM10010201_03040</name>
</gene>
<dbReference type="InterPro" id="IPR009937">
    <property type="entry name" value="Phage_holin_3_6"/>
</dbReference>
<keyword evidence="1" id="KW-0472">Membrane</keyword>
<dbReference type="RefSeq" id="WP_344167005.1">
    <property type="nucleotide sequence ID" value="NZ_BAAARY010000001.1"/>
</dbReference>
<reference evidence="2 3" key="1">
    <citation type="journal article" date="2019" name="Int. J. Syst. Evol. Microbiol.">
        <title>The Global Catalogue of Microorganisms (GCM) 10K type strain sequencing project: providing services to taxonomists for standard genome sequencing and annotation.</title>
        <authorList>
            <consortium name="The Broad Institute Genomics Platform"/>
            <consortium name="The Broad Institute Genome Sequencing Center for Infectious Disease"/>
            <person name="Wu L."/>
            <person name="Ma J."/>
        </authorList>
    </citation>
    <scope>NUCLEOTIDE SEQUENCE [LARGE SCALE GENOMIC DNA]</scope>
    <source>
        <strain evidence="2 3">JCM 3367</strain>
    </source>
</reference>
<organism evidence="2 3">
    <name type="scientific">Pilimelia columellifera subsp. columellifera</name>
    <dbReference type="NCBI Taxonomy" id="706583"/>
    <lineage>
        <taxon>Bacteria</taxon>
        <taxon>Bacillati</taxon>
        <taxon>Actinomycetota</taxon>
        <taxon>Actinomycetes</taxon>
        <taxon>Micromonosporales</taxon>
        <taxon>Micromonosporaceae</taxon>
        <taxon>Pilimelia</taxon>
    </lineage>
</organism>
<keyword evidence="1" id="KW-0812">Transmembrane</keyword>
<protein>
    <submittedName>
        <fullName evidence="2">Phage holin family protein</fullName>
    </submittedName>
</protein>
<dbReference type="EMBL" id="BAAARY010000001">
    <property type="protein sequence ID" value="GAA2511486.1"/>
    <property type="molecule type" value="Genomic_DNA"/>
</dbReference>
<keyword evidence="3" id="KW-1185">Reference proteome</keyword>
<evidence type="ECO:0000256" key="1">
    <source>
        <dbReference type="SAM" id="Phobius"/>
    </source>
</evidence>
<evidence type="ECO:0000313" key="2">
    <source>
        <dbReference type="EMBL" id="GAA2511486.1"/>
    </source>
</evidence>
<feature type="transmembrane region" description="Helical" evidence="1">
    <location>
        <begin position="63"/>
        <end position="86"/>
    </location>
</feature>
<comment type="caution">
    <text evidence="2">The sequence shown here is derived from an EMBL/GenBank/DDBJ whole genome shotgun (WGS) entry which is preliminary data.</text>
</comment>
<dbReference type="Pfam" id="PF07332">
    <property type="entry name" value="Phage_holin_3_6"/>
    <property type="match status" value="1"/>
</dbReference>
<feature type="transmembrane region" description="Helical" evidence="1">
    <location>
        <begin position="92"/>
        <end position="112"/>
    </location>
</feature>
<sequence length="145" mass="15065">MSQFIDDAPPTTASRLGDVAQRSFGDMLGNVADDLSTLVRQEMALAKAELKEDAVKAGKASGLFATAGVAGHMVLLFLSIALWWGLSDVTGGGWAGLIVATIWGVIGALSYVSGRAQLSKLKGLPRTAETVEKIPAALKPNRGAN</sequence>
<name>A0ABN3MZ04_9ACTN</name>
<proteinExistence type="predicted"/>
<evidence type="ECO:0000313" key="3">
    <source>
        <dbReference type="Proteomes" id="UP001499978"/>
    </source>
</evidence>